<dbReference type="EMBL" id="BOQE01000001">
    <property type="protein sequence ID" value="GIM44532.1"/>
    <property type="molecule type" value="Genomic_DNA"/>
</dbReference>
<name>A0AAV4LAM1_9BACL</name>
<dbReference type="Proteomes" id="UP001057291">
    <property type="component" value="Unassembled WGS sequence"/>
</dbReference>
<keyword evidence="3" id="KW-1185">Reference proteome</keyword>
<dbReference type="RefSeq" id="WP_282197805.1">
    <property type="nucleotide sequence ID" value="NZ_BOQE01000001.1"/>
</dbReference>
<keyword evidence="1" id="KW-1133">Transmembrane helix</keyword>
<sequence>MVTSITLVGGAIFGVTIYGLVRTSIRYRLRQALFQSGVYHDHRKRTGKNEIKECSIKSILKTPDGYDVTLLFPVGLSVKKLIDKLDVIEMAVNGRIDKNKITVDGRYVRILIEY</sequence>
<organism evidence="2 3">
    <name type="scientific">Collibacillus ludicampi</name>
    <dbReference type="NCBI Taxonomy" id="2771369"/>
    <lineage>
        <taxon>Bacteria</taxon>
        <taxon>Bacillati</taxon>
        <taxon>Bacillota</taxon>
        <taxon>Bacilli</taxon>
        <taxon>Bacillales</taxon>
        <taxon>Alicyclobacillaceae</taxon>
        <taxon>Collibacillus</taxon>
    </lineage>
</organism>
<accession>A0AAV4LAM1</accession>
<gene>
    <name evidence="2" type="ORF">DNHGIG_00810</name>
</gene>
<evidence type="ECO:0000313" key="2">
    <source>
        <dbReference type="EMBL" id="GIM44532.1"/>
    </source>
</evidence>
<comment type="caution">
    <text evidence="2">The sequence shown here is derived from an EMBL/GenBank/DDBJ whole genome shotgun (WGS) entry which is preliminary data.</text>
</comment>
<dbReference type="AlphaFoldDB" id="A0AAV4LAM1"/>
<protein>
    <submittedName>
        <fullName evidence="2">Uncharacterized protein</fullName>
    </submittedName>
</protein>
<keyword evidence="1" id="KW-0812">Transmembrane</keyword>
<proteinExistence type="predicted"/>
<evidence type="ECO:0000256" key="1">
    <source>
        <dbReference type="SAM" id="Phobius"/>
    </source>
</evidence>
<reference evidence="2" key="1">
    <citation type="journal article" date="2023" name="Int. J. Syst. Evol. Microbiol.">
        <title>Collibacillus ludicampi gen. nov., sp. nov., a new soil bacterium of the family Alicyclobacillaceae.</title>
        <authorList>
            <person name="Jojima T."/>
            <person name="Ioku Y."/>
            <person name="Fukuta Y."/>
            <person name="Shirasaka N."/>
            <person name="Matsumura Y."/>
            <person name="Mori M."/>
        </authorList>
    </citation>
    <scope>NUCLEOTIDE SEQUENCE</scope>
    <source>
        <strain evidence="2">TP075</strain>
    </source>
</reference>
<evidence type="ECO:0000313" key="3">
    <source>
        <dbReference type="Proteomes" id="UP001057291"/>
    </source>
</evidence>
<feature type="transmembrane region" description="Helical" evidence="1">
    <location>
        <begin position="6"/>
        <end position="25"/>
    </location>
</feature>
<keyword evidence="1" id="KW-0472">Membrane</keyword>